<dbReference type="InterPro" id="IPR017972">
    <property type="entry name" value="Cyt_P450_CS"/>
</dbReference>
<sequence length="574" mass="63794">MSIIKNNTSSTLVSSSFLNLRWGAAPDVAASGLGAFFLTSTLPTTALLLLVSIFVFFVQIQSKSSKKKKSSSLPLPPGPAASWPIVGNIPDLFHKKPAFRWIEKLMKEMNTDILSVRLGSTHVIPVTSPEIAREFLKKQDATFASRPITMGTEYSSRGFLSVAVAPLGDQWKKMRRVVASELMSPSRLRWLLDKRSEEADNLVRFIYNQCTDNSTTANDVGGVVNVRTASRMYSGNVIRKLMFNMRYFGKGRKDGGPGVEEEEHVQALFSVLSLLYAFSVADFMPSLRWLDLDGHEKLMKKASKIVNSYHDPIIDDRIKQWRSADGTRFINKRDPEDLLDVLISLKDANGNPLLSTDEIKAQSADLIYASVDNPSNAVEWALAEMINQPELLQKAVEEIDRVVGKDRLVQESDFPRLNYVKSCAREAFRLHPIAPFNLPHVATTDAVVAGYFIPKGSQVLLSRTGLGRNPDVWEEPLKFKPERHLDGSGEQVVELVENDLRFISFSTGRRGCMGVPLGTSMTIMLLARLLQGFSWSAPPGESIGLSESSHDLFLAKPLCALAKPRLPMHLYPTV</sequence>
<keyword evidence="4 13" id="KW-0812">Transmembrane</keyword>
<evidence type="ECO:0000256" key="3">
    <source>
        <dbReference type="ARBA" id="ARBA00022617"/>
    </source>
</evidence>
<evidence type="ECO:0000256" key="6">
    <source>
        <dbReference type="ARBA" id="ARBA00022989"/>
    </source>
</evidence>
<keyword evidence="9 12" id="KW-0503">Monooxygenase</keyword>
<dbReference type="Pfam" id="PF00067">
    <property type="entry name" value="p450"/>
    <property type="match status" value="1"/>
</dbReference>
<evidence type="ECO:0000256" key="1">
    <source>
        <dbReference type="ARBA" id="ARBA00004167"/>
    </source>
</evidence>
<feature type="transmembrane region" description="Helical" evidence="13">
    <location>
        <begin position="33"/>
        <end position="58"/>
    </location>
</feature>
<evidence type="ECO:0000256" key="8">
    <source>
        <dbReference type="ARBA" id="ARBA00023004"/>
    </source>
</evidence>
<evidence type="ECO:0000256" key="12">
    <source>
        <dbReference type="RuleBase" id="RU000461"/>
    </source>
</evidence>
<dbReference type="InterPro" id="IPR001128">
    <property type="entry name" value="Cyt_P450"/>
</dbReference>
<evidence type="ECO:0000256" key="2">
    <source>
        <dbReference type="ARBA" id="ARBA00010617"/>
    </source>
</evidence>
<comment type="similarity">
    <text evidence="2 12">Belongs to the cytochrome P450 family.</text>
</comment>
<keyword evidence="8 11" id="KW-0408">Iron</keyword>
<dbReference type="PROSITE" id="PS00086">
    <property type="entry name" value="CYTOCHROME_P450"/>
    <property type="match status" value="1"/>
</dbReference>
<accession>A0AA42B4Z2</accession>
<dbReference type="GO" id="GO:0005506">
    <property type="term" value="F:iron ion binding"/>
    <property type="evidence" value="ECO:0007669"/>
    <property type="project" value="InterPro"/>
</dbReference>
<comment type="cofactor">
    <cofactor evidence="11">
        <name>heme</name>
        <dbReference type="ChEBI" id="CHEBI:30413"/>
    </cofactor>
</comment>
<evidence type="ECO:0008006" key="16">
    <source>
        <dbReference type="Google" id="ProtNLM"/>
    </source>
</evidence>
<reference evidence="14" key="1">
    <citation type="submission" date="2022-03" db="EMBL/GenBank/DDBJ databases">
        <title>A functionally conserved STORR gene fusion in Papaver species that diverged 16.8 million years ago.</title>
        <authorList>
            <person name="Catania T."/>
        </authorList>
    </citation>
    <scope>NUCLEOTIDE SEQUENCE</scope>
    <source>
        <strain evidence="14">S-191538</strain>
    </source>
</reference>
<dbReference type="GO" id="GO:0016717">
    <property type="term" value="F:oxidoreductase activity, acting on paired donors, with oxidation of a pair of donors resulting in the reduction of molecular oxygen to two molecules of water"/>
    <property type="evidence" value="ECO:0007669"/>
    <property type="project" value="UniProtKB-ARBA"/>
</dbReference>
<evidence type="ECO:0000313" key="15">
    <source>
        <dbReference type="Proteomes" id="UP001177140"/>
    </source>
</evidence>
<dbReference type="InterPro" id="IPR002401">
    <property type="entry name" value="Cyt_P450_E_grp-I"/>
</dbReference>
<keyword evidence="3 11" id="KW-0349">Heme</keyword>
<keyword evidence="15" id="KW-1185">Reference proteome</keyword>
<dbReference type="GO" id="GO:0033075">
    <property type="term" value="P:isoquinoline alkaloid biosynthetic process"/>
    <property type="evidence" value="ECO:0007669"/>
    <property type="project" value="UniProtKB-ARBA"/>
</dbReference>
<evidence type="ECO:0000256" key="5">
    <source>
        <dbReference type="ARBA" id="ARBA00022723"/>
    </source>
</evidence>
<name>A0AA42B4Z2_PAPNU</name>
<keyword evidence="10 13" id="KW-0472">Membrane</keyword>
<dbReference type="Proteomes" id="UP001177140">
    <property type="component" value="Unassembled WGS sequence"/>
</dbReference>
<organism evidence="14 15">
    <name type="scientific">Papaver nudicaule</name>
    <name type="common">Iceland poppy</name>
    <dbReference type="NCBI Taxonomy" id="74823"/>
    <lineage>
        <taxon>Eukaryota</taxon>
        <taxon>Viridiplantae</taxon>
        <taxon>Streptophyta</taxon>
        <taxon>Embryophyta</taxon>
        <taxon>Tracheophyta</taxon>
        <taxon>Spermatophyta</taxon>
        <taxon>Magnoliopsida</taxon>
        <taxon>Ranunculales</taxon>
        <taxon>Papaveraceae</taxon>
        <taxon>Papaveroideae</taxon>
        <taxon>Papaver</taxon>
    </lineage>
</organism>
<keyword evidence="6 13" id="KW-1133">Transmembrane helix</keyword>
<dbReference type="GO" id="GO:0020037">
    <property type="term" value="F:heme binding"/>
    <property type="evidence" value="ECO:0007669"/>
    <property type="project" value="InterPro"/>
</dbReference>
<dbReference type="SUPFAM" id="SSF48264">
    <property type="entry name" value="Cytochrome P450"/>
    <property type="match status" value="1"/>
</dbReference>
<evidence type="ECO:0000313" key="14">
    <source>
        <dbReference type="EMBL" id="MCL7050596.1"/>
    </source>
</evidence>
<dbReference type="PANTHER" id="PTHR47944:SF19">
    <property type="entry name" value="CYTOCHROME P450 77A4"/>
    <property type="match status" value="1"/>
</dbReference>
<dbReference type="InterPro" id="IPR036396">
    <property type="entry name" value="Cyt_P450_sf"/>
</dbReference>
<dbReference type="GO" id="GO:0004497">
    <property type="term" value="F:monooxygenase activity"/>
    <property type="evidence" value="ECO:0007669"/>
    <property type="project" value="UniProtKB-KW"/>
</dbReference>
<dbReference type="EMBL" id="JAJJMA010329583">
    <property type="protein sequence ID" value="MCL7050596.1"/>
    <property type="molecule type" value="Genomic_DNA"/>
</dbReference>
<dbReference type="PRINTS" id="PR00463">
    <property type="entry name" value="EP450I"/>
</dbReference>
<keyword evidence="5 11" id="KW-0479">Metal-binding</keyword>
<comment type="subcellular location">
    <subcellularLocation>
        <location evidence="1">Membrane</location>
        <topology evidence="1">Single-pass membrane protein</topology>
    </subcellularLocation>
</comment>
<dbReference type="FunFam" id="1.10.630.10:FF:000037">
    <property type="entry name" value="Cytochrome P450 9"/>
    <property type="match status" value="1"/>
</dbReference>
<evidence type="ECO:0000256" key="7">
    <source>
        <dbReference type="ARBA" id="ARBA00023002"/>
    </source>
</evidence>
<dbReference type="AlphaFoldDB" id="A0AA42B4Z2"/>
<feature type="binding site" description="axial binding residue" evidence="11">
    <location>
        <position position="512"/>
    </location>
    <ligand>
        <name>heme</name>
        <dbReference type="ChEBI" id="CHEBI:30413"/>
    </ligand>
    <ligandPart>
        <name>Fe</name>
        <dbReference type="ChEBI" id="CHEBI:18248"/>
    </ligandPart>
</feature>
<comment type="caution">
    <text evidence="14">The sequence shown here is derived from an EMBL/GenBank/DDBJ whole genome shotgun (WGS) entry which is preliminary data.</text>
</comment>
<proteinExistence type="inferred from homology"/>
<dbReference type="PANTHER" id="PTHR47944">
    <property type="entry name" value="CYTOCHROME P450 98A9"/>
    <property type="match status" value="1"/>
</dbReference>
<evidence type="ECO:0000256" key="9">
    <source>
        <dbReference type="ARBA" id="ARBA00023033"/>
    </source>
</evidence>
<evidence type="ECO:0000256" key="13">
    <source>
        <dbReference type="SAM" id="Phobius"/>
    </source>
</evidence>
<keyword evidence="7 12" id="KW-0560">Oxidoreductase</keyword>
<evidence type="ECO:0000256" key="4">
    <source>
        <dbReference type="ARBA" id="ARBA00022692"/>
    </source>
</evidence>
<dbReference type="Gene3D" id="1.10.630.10">
    <property type="entry name" value="Cytochrome P450"/>
    <property type="match status" value="1"/>
</dbReference>
<dbReference type="GO" id="GO:0016020">
    <property type="term" value="C:membrane"/>
    <property type="evidence" value="ECO:0007669"/>
    <property type="project" value="UniProtKB-SubCell"/>
</dbReference>
<protein>
    <recommendedName>
        <fullName evidence="16">Cytochrome P450</fullName>
    </recommendedName>
</protein>
<evidence type="ECO:0000256" key="11">
    <source>
        <dbReference type="PIRSR" id="PIRSR602401-1"/>
    </source>
</evidence>
<evidence type="ECO:0000256" key="10">
    <source>
        <dbReference type="ARBA" id="ARBA00023136"/>
    </source>
</evidence>
<gene>
    <name evidence="14" type="ORF">MKW94_009153</name>
</gene>
<dbReference type="CDD" id="cd20658">
    <property type="entry name" value="CYP79"/>
    <property type="match status" value="1"/>
</dbReference>